<evidence type="ECO:0000313" key="2">
    <source>
        <dbReference type="EMBL" id="SDF95437.1"/>
    </source>
</evidence>
<evidence type="ECO:0000313" key="3">
    <source>
        <dbReference type="Proteomes" id="UP000199406"/>
    </source>
</evidence>
<keyword evidence="3" id="KW-1185">Reference proteome</keyword>
<feature type="region of interest" description="Disordered" evidence="1">
    <location>
        <begin position="9"/>
        <end position="47"/>
    </location>
</feature>
<feature type="compositionally biased region" description="Basic and acidic residues" evidence="1">
    <location>
        <begin position="38"/>
        <end position="47"/>
    </location>
</feature>
<proteinExistence type="predicted"/>
<dbReference type="OrthoDB" id="5197351at2"/>
<dbReference type="EMBL" id="FNBT01000009">
    <property type="protein sequence ID" value="SDF95437.1"/>
    <property type="molecule type" value="Genomic_DNA"/>
</dbReference>
<dbReference type="STRING" id="1550231.SAMN05660662_3918"/>
<dbReference type="RefSeq" id="WP_091770453.1">
    <property type="nucleotide sequence ID" value="NZ_FNBT01000009.1"/>
</dbReference>
<feature type="region of interest" description="Disordered" evidence="1">
    <location>
        <begin position="144"/>
        <end position="168"/>
    </location>
</feature>
<dbReference type="Proteomes" id="UP000199406">
    <property type="component" value="Unassembled WGS sequence"/>
</dbReference>
<name>A0A1G7QA27_9ACTN</name>
<accession>A0A1G7QA27</accession>
<reference evidence="3" key="1">
    <citation type="submission" date="2016-10" db="EMBL/GenBank/DDBJ databases">
        <authorList>
            <person name="Varghese N."/>
            <person name="Submissions S."/>
        </authorList>
    </citation>
    <scope>NUCLEOTIDE SEQUENCE [LARGE SCALE GENOMIC DNA]</scope>
    <source>
        <strain evidence="3">DSM 44268</strain>
    </source>
</reference>
<evidence type="ECO:0000256" key="1">
    <source>
        <dbReference type="SAM" id="MobiDB-lite"/>
    </source>
</evidence>
<organism evidence="2 3">
    <name type="scientific">Blastococcus aurantiacus</name>
    <dbReference type="NCBI Taxonomy" id="1550231"/>
    <lineage>
        <taxon>Bacteria</taxon>
        <taxon>Bacillati</taxon>
        <taxon>Actinomycetota</taxon>
        <taxon>Actinomycetes</taxon>
        <taxon>Geodermatophilales</taxon>
        <taxon>Geodermatophilaceae</taxon>
        <taxon>Blastococcus</taxon>
    </lineage>
</organism>
<sequence>MTGFLARLFGRGTEEIPQIPGMVSGRPQPHVPAPEPTPRADDPGPDLHRAMYRSVHDDAWLFDIPDGDFVDWEGEAPPGGPFDPADCSAVLLRWFDAGLIELHQDRDPPKDAPATDLDYAAAELPRIPAEDARALLAAPERWTDATPDGFAVPVPTERGRSTPADRWP</sequence>
<protein>
    <submittedName>
        <fullName evidence="2">Uncharacterized protein</fullName>
    </submittedName>
</protein>
<dbReference type="AlphaFoldDB" id="A0A1G7QA27"/>
<gene>
    <name evidence="2" type="ORF">SAMN05660662_3918</name>
</gene>